<keyword evidence="1" id="KW-0808">Transferase</keyword>
<dbReference type="GO" id="GO:0030975">
    <property type="term" value="F:thiamine binding"/>
    <property type="evidence" value="ECO:0007669"/>
    <property type="project" value="InterPro"/>
</dbReference>
<keyword evidence="3 8" id="KW-0418">Kinase</keyword>
<evidence type="ECO:0000259" key="7">
    <source>
        <dbReference type="Pfam" id="PF04265"/>
    </source>
</evidence>
<proteinExistence type="predicted"/>
<dbReference type="RefSeq" id="WP_066603211.1">
    <property type="nucleotide sequence ID" value="NZ_FORY01000001.1"/>
</dbReference>
<evidence type="ECO:0000256" key="1">
    <source>
        <dbReference type="ARBA" id="ARBA00022679"/>
    </source>
</evidence>
<keyword evidence="9" id="KW-1185">Reference proteome</keyword>
<keyword evidence="2" id="KW-0547">Nucleotide-binding</keyword>
<dbReference type="EMBL" id="FORY01000001">
    <property type="protein sequence ID" value="SFJ01269.1"/>
    <property type="molecule type" value="Genomic_DNA"/>
</dbReference>
<dbReference type="SUPFAM" id="SSF63862">
    <property type="entry name" value="Thiamin pyrophosphokinase, substrate-binding domain"/>
    <property type="match status" value="1"/>
</dbReference>
<dbReference type="AlphaFoldDB" id="A0A1I3MWE4"/>
<feature type="domain" description="Thiamin pyrophosphokinase thiamin-binding" evidence="7">
    <location>
        <begin position="151"/>
        <end position="202"/>
    </location>
</feature>
<dbReference type="PANTHER" id="PTHR41299:SF1">
    <property type="entry name" value="THIAMINE PYROPHOSPHOKINASE"/>
    <property type="match status" value="1"/>
</dbReference>
<evidence type="ECO:0000256" key="4">
    <source>
        <dbReference type="ARBA" id="ARBA00022840"/>
    </source>
</evidence>
<dbReference type="EC" id="2.7.6.2" evidence="5"/>
<dbReference type="InterPro" id="IPR006282">
    <property type="entry name" value="Thi_PPkinase"/>
</dbReference>
<dbReference type="OrthoDB" id="7057856at2"/>
<name>A0A1I3MWE4_9RHOB</name>
<dbReference type="InterPro" id="IPR036371">
    <property type="entry name" value="TPK_B1-bd_sf"/>
</dbReference>
<dbReference type="NCBIfam" id="TIGR01378">
    <property type="entry name" value="thi_PPkinase"/>
    <property type="match status" value="1"/>
</dbReference>
<dbReference type="Pfam" id="PF04263">
    <property type="entry name" value="TPK_catalytic"/>
    <property type="match status" value="1"/>
</dbReference>
<dbReference type="Gene3D" id="3.40.50.10240">
    <property type="entry name" value="Thiamin pyrophosphokinase, catalytic domain"/>
    <property type="match status" value="1"/>
</dbReference>
<keyword evidence="4" id="KW-0067">ATP-binding</keyword>
<gene>
    <name evidence="8" type="ORF">SAMN04488138_101178</name>
</gene>
<dbReference type="InterPro" id="IPR007373">
    <property type="entry name" value="Thiamin_PyroPKinase_B1-bd"/>
</dbReference>
<evidence type="ECO:0000259" key="6">
    <source>
        <dbReference type="Pfam" id="PF04263"/>
    </source>
</evidence>
<evidence type="ECO:0000256" key="2">
    <source>
        <dbReference type="ARBA" id="ARBA00022741"/>
    </source>
</evidence>
<dbReference type="SUPFAM" id="SSF63999">
    <property type="entry name" value="Thiamin pyrophosphokinase, catalytic domain"/>
    <property type="match status" value="1"/>
</dbReference>
<dbReference type="InterPro" id="IPR053149">
    <property type="entry name" value="TPK"/>
</dbReference>
<evidence type="ECO:0000313" key="8">
    <source>
        <dbReference type="EMBL" id="SFJ01269.1"/>
    </source>
</evidence>
<dbReference type="GO" id="GO:0016301">
    <property type="term" value="F:kinase activity"/>
    <property type="evidence" value="ECO:0007669"/>
    <property type="project" value="UniProtKB-KW"/>
</dbReference>
<feature type="domain" description="Thiamin pyrophosphokinase catalytic" evidence="6">
    <location>
        <begin position="28"/>
        <end position="129"/>
    </location>
</feature>
<protein>
    <recommendedName>
        <fullName evidence="5">Thiamine diphosphokinase</fullName>
        <ecNumber evidence="5">2.7.6.2</ecNumber>
    </recommendedName>
</protein>
<organism evidence="8 9">
    <name type="scientific">Celeribacter halophilus</name>
    <dbReference type="NCBI Taxonomy" id="576117"/>
    <lineage>
        <taxon>Bacteria</taxon>
        <taxon>Pseudomonadati</taxon>
        <taxon>Pseudomonadota</taxon>
        <taxon>Alphaproteobacteria</taxon>
        <taxon>Rhodobacterales</taxon>
        <taxon>Roseobacteraceae</taxon>
        <taxon>Celeribacter</taxon>
    </lineage>
</organism>
<sequence length="228" mass="24484">MNSIEPVIITRKNVTLLGGGTVCPLVLQETMKKAPCLVAADGAAGQALEMGIMPERVIGDFDSLTEAHRARIPADRLCHVPEQDSTDFEKCLTRIDAPMIFGVGFTGARIDHELAVYATLTRFAHRRCVILGAEDVSFMAPPELTLPTTVGQRVSLFPMAAVQGRSDGLRWPIDGLPFAPDGRIGTSNEAVGPSVHLQFDQPGMMVILPRAACDADLVSRLIAAPVWA</sequence>
<dbReference type="GO" id="GO:0005524">
    <property type="term" value="F:ATP binding"/>
    <property type="evidence" value="ECO:0007669"/>
    <property type="project" value="UniProtKB-KW"/>
</dbReference>
<evidence type="ECO:0000256" key="3">
    <source>
        <dbReference type="ARBA" id="ARBA00022777"/>
    </source>
</evidence>
<dbReference type="PANTHER" id="PTHR41299">
    <property type="entry name" value="THIAMINE PYROPHOSPHOKINASE"/>
    <property type="match status" value="1"/>
</dbReference>
<dbReference type="STRING" id="576117.SAMN04488138_101178"/>
<dbReference type="GO" id="GO:0009229">
    <property type="term" value="P:thiamine diphosphate biosynthetic process"/>
    <property type="evidence" value="ECO:0007669"/>
    <property type="project" value="InterPro"/>
</dbReference>
<dbReference type="InterPro" id="IPR007371">
    <property type="entry name" value="TPK_catalytic"/>
</dbReference>
<evidence type="ECO:0000256" key="5">
    <source>
        <dbReference type="NCBIfam" id="TIGR01378"/>
    </source>
</evidence>
<accession>A0A1I3MWE4</accession>
<evidence type="ECO:0000313" key="9">
    <source>
        <dbReference type="Proteomes" id="UP000183299"/>
    </source>
</evidence>
<reference evidence="8 9" key="1">
    <citation type="submission" date="2016-10" db="EMBL/GenBank/DDBJ databases">
        <authorList>
            <person name="de Groot N.N."/>
        </authorList>
    </citation>
    <scope>NUCLEOTIDE SEQUENCE [LARGE SCALE GENOMIC DNA]</scope>
    <source>
        <strain evidence="8 9">CGMCC 1.8891</strain>
    </source>
</reference>
<dbReference type="InterPro" id="IPR036759">
    <property type="entry name" value="TPK_catalytic_sf"/>
</dbReference>
<dbReference type="GO" id="GO:0004788">
    <property type="term" value="F:thiamine diphosphokinase activity"/>
    <property type="evidence" value="ECO:0007669"/>
    <property type="project" value="UniProtKB-UniRule"/>
</dbReference>
<dbReference type="GeneID" id="98663651"/>
<dbReference type="Pfam" id="PF04265">
    <property type="entry name" value="TPK_B1_binding"/>
    <property type="match status" value="1"/>
</dbReference>
<dbReference type="GO" id="GO:0006772">
    <property type="term" value="P:thiamine metabolic process"/>
    <property type="evidence" value="ECO:0007669"/>
    <property type="project" value="UniProtKB-UniRule"/>
</dbReference>
<dbReference type="Proteomes" id="UP000183299">
    <property type="component" value="Unassembled WGS sequence"/>
</dbReference>
<dbReference type="CDD" id="cd07995">
    <property type="entry name" value="TPK"/>
    <property type="match status" value="1"/>
</dbReference>